<reference evidence="1" key="1">
    <citation type="submission" date="2025-08" db="UniProtKB">
        <authorList>
            <consortium name="Ensembl"/>
        </authorList>
    </citation>
    <scope>IDENTIFICATION</scope>
</reference>
<dbReference type="AlphaFoldDB" id="A0A8C9FK32"/>
<sequence length="95" mass="10131">MGASGSTRRVTFEADENENITVVKGVRVRAGLPRAWVSSPEQILLRSLRGTWGLACPALSVLPFCAAEGAGLVQPEEEKTPGTPHCILPIFKSSL</sequence>
<reference evidence="1" key="2">
    <citation type="submission" date="2025-09" db="UniProtKB">
        <authorList>
            <consortium name="Ensembl"/>
        </authorList>
    </citation>
    <scope>IDENTIFICATION</scope>
</reference>
<proteinExistence type="predicted"/>
<evidence type="ECO:0000313" key="1">
    <source>
        <dbReference type="Ensembl" id="ENSPSTP00000016646.1"/>
    </source>
</evidence>
<evidence type="ECO:0000313" key="2">
    <source>
        <dbReference type="Proteomes" id="UP000694428"/>
    </source>
</evidence>
<keyword evidence="2" id="KW-1185">Reference proteome</keyword>
<dbReference type="Ensembl" id="ENSPSTT00000017445.1">
    <property type="protein sequence ID" value="ENSPSTP00000016646.1"/>
    <property type="gene ID" value="ENSPSTG00000011845.1"/>
</dbReference>
<dbReference type="Proteomes" id="UP000694428">
    <property type="component" value="Unplaced"/>
</dbReference>
<protein>
    <submittedName>
        <fullName evidence="1">Uncharacterized protein</fullName>
    </submittedName>
</protein>
<accession>A0A8C9FK32</accession>
<name>A0A8C9FK32_PAVCR</name>
<organism evidence="1 2">
    <name type="scientific">Pavo cristatus</name>
    <name type="common">Indian peafowl</name>
    <name type="synonym">Blue peafowl</name>
    <dbReference type="NCBI Taxonomy" id="9049"/>
    <lineage>
        <taxon>Eukaryota</taxon>
        <taxon>Metazoa</taxon>
        <taxon>Chordata</taxon>
        <taxon>Craniata</taxon>
        <taxon>Vertebrata</taxon>
        <taxon>Euteleostomi</taxon>
        <taxon>Archelosauria</taxon>
        <taxon>Archosauria</taxon>
        <taxon>Dinosauria</taxon>
        <taxon>Saurischia</taxon>
        <taxon>Theropoda</taxon>
        <taxon>Coelurosauria</taxon>
        <taxon>Aves</taxon>
        <taxon>Neognathae</taxon>
        <taxon>Galloanserae</taxon>
        <taxon>Galliformes</taxon>
        <taxon>Phasianidae</taxon>
        <taxon>Phasianinae</taxon>
        <taxon>Pavo</taxon>
    </lineage>
</organism>